<dbReference type="EMBL" id="GBXM01058771">
    <property type="protein sequence ID" value="JAH49806.1"/>
    <property type="molecule type" value="Transcribed_RNA"/>
</dbReference>
<keyword evidence="1" id="KW-0472">Membrane</keyword>
<name>A0A0E9T863_ANGAN</name>
<accession>A0A0E9T863</accession>
<feature type="transmembrane region" description="Helical" evidence="1">
    <location>
        <begin position="20"/>
        <end position="39"/>
    </location>
</feature>
<sequence length="42" mass="4891">MAVISDEMAVMHMFSHWECIFDTLVCMFTANDLLVYSLICQM</sequence>
<proteinExistence type="predicted"/>
<reference evidence="2" key="2">
    <citation type="journal article" date="2015" name="Fish Shellfish Immunol.">
        <title>Early steps in the European eel (Anguilla anguilla)-Vibrio vulnificus interaction in the gills: Role of the RtxA13 toxin.</title>
        <authorList>
            <person name="Callol A."/>
            <person name="Pajuelo D."/>
            <person name="Ebbesson L."/>
            <person name="Teles M."/>
            <person name="MacKenzie S."/>
            <person name="Amaro C."/>
        </authorList>
    </citation>
    <scope>NUCLEOTIDE SEQUENCE</scope>
</reference>
<dbReference type="AlphaFoldDB" id="A0A0E9T863"/>
<protein>
    <submittedName>
        <fullName evidence="2">Uncharacterized protein</fullName>
    </submittedName>
</protein>
<keyword evidence="1" id="KW-1133">Transmembrane helix</keyword>
<reference evidence="2" key="1">
    <citation type="submission" date="2014-11" db="EMBL/GenBank/DDBJ databases">
        <authorList>
            <person name="Amaro Gonzalez C."/>
        </authorList>
    </citation>
    <scope>NUCLEOTIDE SEQUENCE</scope>
</reference>
<keyword evidence="1" id="KW-0812">Transmembrane</keyword>
<evidence type="ECO:0000256" key="1">
    <source>
        <dbReference type="SAM" id="Phobius"/>
    </source>
</evidence>
<organism evidence="2">
    <name type="scientific">Anguilla anguilla</name>
    <name type="common">European freshwater eel</name>
    <name type="synonym">Muraena anguilla</name>
    <dbReference type="NCBI Taxonomy" id="7936"/>
    <lineage>
        <taxon>Eukaryota</taxon>
        <taxon>Metazoa</taxon>
        <taxon>Chordata</taxon>
        <taxon>Craniata</taxon>
        <taxon>Vertebrata</taxon>
        <taxon>Euteleostomi</taxon>
        <taxon>Actinopterygii</taxon>
        <taxon>Neopterygii</taxon>
        <taxon>Teleostei</taxon>
        <taxon>Anguilliformes</taxon>
        <taxon>Anguillidae</taxon>
        <taxon>Anguilla</taxon>
    </lineage>
</organism>
<evidence type="ECO:0000313" key="2">
    <source>
        <dbReference type="EMBL" id="JAH49806.1"/>
    </source>
</evidence>